<evidence type="ECO:0008006" key="4">
    <source>
        <dbReference type="Google" id="ProtNLM"/>
    </source>
</evidence>
<dbReference type="Proteomes" id="UP001058974">
    <property type="component" value="Chromosome 7"/>
</dbReference>
<dbReference type="Gramene" id="Psat7g074800.1">
    <property type="protein sequence ID" value="Psat7g074800.1.cds"/>
    <property type="gene ID" value="Psat7g074800"/>
</dbReference>
<dbReference type="EMBL" id="JAMSHJ010000007">
    <property type="protein sequence ID" value="KAI5385088.1"/>
    <property type="molecule type" value="Genomic_DNA"/>
</dbReference>
<sequence length="440" mass="49410">MVFTQDEQESLIYDVRLSSVGPGRGSGSNIFHHPVGLDLAMKLHYLKVVYLFDSEAAQGLNIAKIKETLFNMFNHYFVPCGRFRRTESGRLFIKCNDCGARLAETRCTKTLDEWVDMKDWSSYKLLVSQQALGPELSFSPPVFLQVTQFKCGGAAIGISWAHVLGDPHSASDFMNKWGEFCNNLNVKTPYNIPRSIATPLNLEGLEKDPATVKRVDPVGDHWILANNKKMEQFSFHITASQMNNLQEQIWGSSVEKNPSFESLCAIIWRCIARVREGSEPTIVTVCRSDPNGRGNDMIGNDQLICKVDAGNDCSIVDTDLKTLARLLVEQGTDERKQIEEIVETNEGVADFFVYGANLTFLNLEDVNVHDFKLRGKKPIFVYYTLQGVGDEGAVLVLPWSKDPNKNDIDGKFVTIIFPEDEMVKIKDELKMNGVMVDGDF</sequence>
<gene>
    <name evidence="2" type="ORF">KIW84_071908</name>
</gene>
<comment type="caution">
    <text evidence="2">The sequence shown here is derived from an EMBL/GenBank/DDBJ whole genome shotgun (WGS) entry which is preliminary data.</text>
</comment>
<dbReference type="InterPro" id="IPR023213">
    <property type="entry name" value="CAT-like_dom_sf"/>
</dbReference>
<dbReference type="AlphaFoldDB" id="A0A9D4ZWH3"/>
<dbReference type="PANTHER" id="PTHR31642:SF115">
    <property type="entry name" value="PROTEIN ECERIFERUM 26-LIKE"/>
    <property type="match status" value="1"/>
</dbReference>
<protein>
    <recommendedName>
        <fullName evidence="4">Protein ECERIFERUM 26-like</fullName>
    </recommendedName>
</protein>
<name>A0A9D4ZWH3_PEA</name>
<dbReference type="Pfam" id="PF02458">
    <property type="entry name" value="Transferase"/>
    <property type="match status" value="1"/>
</dbReference>
<dbReference type="Gramene" id="Psat07G0190800-T1">
    <property type="protein sequence ID" value="KAI5385088.1"/>
    <property type="gene ID" value="KIW84_071908"/>
</dbReference>
<dbReference type="Gene3D" id="3.30.559.10">
    <property type="entry name" value="Chloramphenicol acetyltransferase-like domain"/>
    <property type="match status" value="2"/>
</dbReference>
<evidence type="ECO:0000256" key="1">
    <source>
        <dbReference type="ARBA" id="ARBA00009861"/>
    </source>
</evidence>
<evidence type="ECO:0000313" key="3">
    <source>
        <dbReference type="Proteomes" id="UP001058974"/>
    </source>
</evidence>
<organism evidence="2 3">
    <name type="scientific">Pisum sativum</name>
    <name type="common">Garden pea</name>
    <name type="synonym">Lathyrus oleraceus</name>
    <dbReference type="NCBI Taxonomy" id="3888"/>
    <lineage>
        <taxon>Eukaryota</taxon>
        <taxon>Viridiplantae</taxon>
        <taxon>Streptophyta</taxon>
        <taxon>Embryophyta</taxon>
        <taxon>Tracheophyta</taxon>
        <taxon>Spermatophyta</taxon>
        <taxon>Magnoliopsida</taxon>
        <taxon>eudicotyledons</taxon>
        <taxon>Gunneridae</taxon>
        <taxon>Pentapetalae</taxon>
        <taxon>rosids</taxon>
        <taxon>fabids</taxon>
        <taxon>Fabales</taxon>
        <taxon>Fabaceae</taxon>
        <taxon>Papilionoideae</taxon>
        <taxon>50 kb inversion clade</taxon>
        <taxon>NPAAA clade</taxon>
        <taxon>Hologalegina</taxon>
        <taxon>IRL clade</taxon>
        <taxon>Fabeae</taxon>
        <taxon>Lathyrus</taxon>
    </lineage>
</organism>
<keyword evidence="3" id="KW-1185">Reference proteome</keyword>
<accession>A0A9D4ZWH3</accession>
<comment type="similarity">
    <text evidence="1">Belongs to the plant acyltransferase family.</text>
</comment>
<evidence type="ECO:0000313" key="2">
    <source>
        <dbReference type="EMBL" id="KAI5385088.1"/>
    </source>
</evidence>
<reference evidence="2 3" key="1">
    <citation type="journal article" date="2022" name="Nat. Genet.">
        <title>Improved pea reference genome and pan-genome highlight genomic features and evolutionary characteristics.</title>
        <authorList>
            <person name="Yang T."/>
            <person name="Liu R."/>
            <person name="Luo Y."/>
            <person name="Hu S."/>
            <person name="Wang D."/>
            <person name="Wang C."/>
            <person name="Pandey M.K."/>
            <person name="Ge S."/>
            <person name="Xu Q."/>
            <person name="Li N."/>
            <person name="Li G."/>
            <person name="Huang Y."/>
            <person name="Saxena R.K."/>
            <person name="Ji Y."/>
            <person name="Li M."/>
            <person name="Yan X."/>
            <person name="He Y."/>
            <person name="Liu Y."/>
            <person name="Wang X."/>
            <person name="Xiang C."/>
            <person name="Varshney R.K."/>
            <person name="Ding H."/>
            <person name="Gao S."/>
            <person name="Zong X."/>
        </authorList>
    </citation>
    <scope>NUCLEOTIDE SEQUENCE [LARGE SCALE GENOMIC DNA]</scope>
    <source>
        <strain evidence="2 3">cv. Zhongwan 6</strain>
    </source>
</reference>
<dbReference type="PANTHER" id="PTHR31642">
    <property type="entry name" value="TRICHOTHECENE 3-O-ACETYLTRANSFERASE"/>
    <property type="match status" value="1"/>
</dbReference>
<dbReference type="OrthoDB" id="1862401at2759"/>
<proteinExistence type="inferred from homology"/>
<dbReference type="InterPro" id="IPR050317">
    <property type="entry name" value="Plant_Fungal_Acyltransferase"/>
</dbReference>
<dbReference type="GO" id="GO:0016747">
    <property type="term" value="F:acyltransferase activity, transferring groups other than amino-acyl groups"/>
    <property type="evidence" value="ECO:0007669"/>
    <property type="project" value="TreeGrafter"/>
</dbReference>